<proteinExistence type="predicted"/>
<reference evidence="1" key="1">
    <citation type="submission" date="2020-04" db="EMBL/GenBank/DDBJ databases">
        <title>A chromosome-scale assembly and high-density genetic map of the yellow drum (Nibea albiflora) genome.</title>
        <authorList>
            <person name="Xu D."/>
            <person name="Zhang W."/>
            <person name="Chen R."/>
            <person name="Tan P."/>
            <person name="Wang L."/>
            <person name="Song H."/>
            <person name="Tian L."/>
            <person name="Zhu Q."/>
            <person name="Wang B."/>
        </authorList>
    </citation>
    <scope>NUCLEOTIDE SEQUENCE</scope>
    <source>
        <strain evidence="1">ZJHYS-2018</strain>
    </source>
</reference>
<comment type="caution">
    <text evidence="1">The sequence shown here is derived from an EMBL/GenBank/DDBJ whole genome shotgun (WGS) entry which is preliminary data.</text>
</comment>
<dbReference type="Proteomes" id="UP000805704">
    <property type="component" value="Chromosome 12"/>
</dbReference>
<evidence type="ECO:0000313" key="1">
    <source>
        <dbReference type="EMBL" id="KAG8012927.1"/>
    </source>
</evidence>
<accession>A0ACB7FFA7</accession>
<keyword evidence="2" id="KW-1185">Reference proteome</keyword>
<sequence length="108" mass="11268">MAPKHALLFSSGPEVGGVNDKGDPGSSSPAAWMLNAGMLAVCSPGNGKRTRRALDGMLARWFVTVGAVLMLMMQSSSAADGKTPMPCYVPTCKSGLSSPHKYEPQAEL</sequence>
<protein>
    <submittedName>
        <fullName evidence="1">Uncharacterized protein</fullName>
    </submittedName>
</protein>
<name>A0ACB7FFA7_NIBAL</name>
<gene>
    <name evidence="1" type="ORF">GBF38_020893</name>
</gene>
<organism evidence="1 2">
    <name type="scientific">Nibea albiflora</name>
    <name type="common">Yellow drum</name>
    <name type="synonym">Corvina albiflora</name>
    <dbReference type="NCBI Taxonomy" id="240163"/>
    <lineage>
        <taxon>Eukaryota</taxon>
        <taxon>Metazoa</taxon>
        <taxon>Chordata</taxon>
        <taxon>Craniata</taxon>
        <taxon>Vertebrata</taxon>
        <taxon>Euteleostomi</taxon>
        <taxon>Actinopterygii</taxon>
        <taxon>Neopterygii</taxon>
        <taxon>Teleostei</taxon>
        <taxon>Neoteleostei</taxon>
        <taxon>Acanthomorphata</taxon>
        <taxon>Eupercaria</taxon>
        <taxon>Sciaenidae</taxon>
        <taxon>Nibea</taxon>
    </lineage>
</organism>
<dbReference type="EMBL" id="CM024800">
    <property type="protein sequence ID" value="KAG8012927.1"/>
    <property type="molecule type" value="Genomic_DNA"/>
</dbReference>
<evidence type="ECO:0000313" key="2">
    <source>
        <dbReference type="Proteomes" id="UP000805704"/>
    </source>
</evidence>